<gene>
    <name evidence="2" type="ORF">COA96_18170</name>
</gene>
<dbReference type="SMART" id="SM00966">
    <property type="entry name" value="SpoVT_AbrB"/>
    <property type="match status" value="1"/>
</dbReference>
<proteinExistence type="predicted"/>
<accession>A0A2A5AC89</accession>
<evidence type="ECO:0000313" key="3">
    <source>
        <dbReference type="Proteomes" id="UP000218327"/>
    </source>
</evidence>
<feature type="domain" description="SpoVT-AbrB" evidence="1">
    <location>
        <begin position="7"/>
        <end position="52"/>
    </location>
</feature>
<dbReference type="EMBL" id="NVVJ01000113">
    <property type="protein sequence ID" value="PCJ16889.1"/>
    <property type="molecule type" value="Genomic_DNA"/>
</dbReference>
<dbReference type="Proteomes" id="UP000218327">
    <property type="component" value="Unassembled WGS sequence"/>
</dbReference>
<dbReference type="InterPro" id="IPR007159">
    <property type="entry name" value="SpoVT-AbrB_dom"/>
</dbReference>
<dbReference type="Pfam" id="PF04014">
    <property type="entry name" value="MazE_antitoxin"/>
    <property type="match status" value="1"/>
</dbReference>
<sequence length="84" mass="8926">MSIISIRKSGGANIISIPKAITDTLGLKVGSTLDLSIKGNKIVLTPVAIKYTLESLLEGSSRENFALDAEGEEWVDAKPIGKEL</sequence>
<evidence type="ECO:0000313" key="2">
    <source>
        <dbReference type="EMBL" id="PCJ16889.1"/>
    </source>
</evidence>
<dbReference type="GO" id="GO:0003677">
    <property type="term" value="F:DNA binding"/>
    <property type="evidence" value="ECO:0007669"/>
    <property type="project" value="UniProtKB-KW"/>
</dbReference>
<organism evidence="2 3">
    <name type="scientific">SAR86 cluster bacterium</name>
    <dbReference type="NCBI Taxonomy" id="2030880"/>
    <lineage>
        <taxon>Bacteria</taxon>
        <taxon>Pseudomonadati</taxon>
        <taxon>Pseudomonadota</taxon>
        <taxon>Gammaproteobacteria</taxon>
        <taxon>SAR86 cluster</taxon>
    </lineage>
</organism>
<comment type="caution">
    <text evidence="2">The sequence shown here is derived from an EMBL/GenBank/DDBJ whole genome shotgun (WGS) entry which is preliminary data.</text>
</comment>
<dbReference type="SUPFAM" id="SSF89447">
    <property type="entry name" value="AbrB/MazE/MraZ-like"/>
    <property type="match status" value="1"/>
</dbReference>
<protein>
    <submittedName>
        <fullName evidence="2">AbrB/MazE/SpoVT family DNA-binding domain-containing protein</fullName>
    </submittedName>
</protein>
<reference evidence="3" key="1">
    <citation type="submission" date="2017-08" db="EMBL/GenBank/DDBJ databases">
        <title>A dynamic microbial community with high functional redundancy inhabits the cold, oxic subseafloor aquifer.</title>
        <authorList>
            <person name="Tully B.J."/>
            <person name="Wheat C.G."/>
            <person name="Glazer B.T."/>
            <person name="Huber J.A."/>
        </authorList>
    </citation>
    <scope>NUCLEOTIDE SEQUENCE [LARGE SCALE GENOMIC DNA]</scope>
</reference>
<dbReference type="AlphaFoldDB" id="A0A2A5AC89"/>
<dbReference type="NCBIfam" id="TIGR01439">
    <property type="entry name" value="lp_hng_hel_AbrB"/>
    <property type="match status" value="1"/>
</dbReference>
<name>A0A2A5AC89_9GAMM</name>
<dbReference type="Gene3D" id="2.10.260.10">
    <property type="match status" value="1"/>
</dbReference>
<keyword evidence="2" id="KW-0238">DNA-binding</keyword>
<evidence type="ECO:0000259" key="1">
    <source>
        <dbReference type="SMART" id="SM00966"/>
    </source>
</evidence>
<dbReference type="InterPro" id="IPR037914">
    <property type="entry name" value="SpoVT-AbrB_sf"/>
</dbReference>